<feature type="domain" description="F5/8 type C" evidence="2">
    <location>
        <begin position="598"/>
        <end position="750"/>
    </location>
</feature>
<accession>A0ABN2QWZ8</accession>
<evidence type="ECO:0000259" key="2">
    <source>
        <dbReference type="PROSITE" id="PS50022"/>
    </source>
</evidence>
<sequence length="978" mass="101777">MTGMAATQASAVTVTTTLNLYVSPTGGVGSCTSSTAPCSIPAAAAAARAVDKSANRVVVNVADGTYRMPDQLALTAADSGAAGNPVVWRAANGAHPLWEGTSQVTGWQATGTKNIYQATVPRGLTPRLITVNGVRAVEARGFQCTSCAITASGISGLPAQVASLTGSSMQVAIRARWRNFHCGIASVSGTTATMQEPCWGNAFQNTETGWQNAAPSANDGNGVDYIENSYDLLGTPGQYFMDSAKGLLYYVPRGNEDLTTADVELPTLEHLLTLTGTLDAPVHDIAFSGITFAGTTWNEPYGPGGYVGGQSGYHIVGTQTSTIAGSTESSAYERTISAVTVSAGKDIVFSGNTFQNLGAAAVSLEGGTTQSSLNGNLFQDLAAGGVQVGDNIHAPTDPRAKASNNYVVNNTVTRDGREFADAVGITGYYNNGLVIRHNTVTDVTYSGISVGWGWGFVGSAPTQSNIHVDQNKISKFMQSIYDGGAIYTQASSPGSTIFANYIDFSQTHNSPGIYEDEASAFYTATNNVVRGIDHVHENKNVSSTEQWIANWATYENHDLTIQYNWTDDNINNYYSLSPNSIYTPNSINVTAWPAAALAVQAQAGADPRITGASLLFADSQETTGENGAAVNAVDGNPATFWHTEWYNAAPGFPHEIQLDLGAEYAVDGFRYLPRQDGGVNGRVGSYEVYVSDSATSWGTPVSTGTFADTADEKTLSFPSARGRYLRLRVLTEAGNRGPWTSAAEISATGLPIAGSGNDFWISTPPGNTSVNPGNAITTTLTAVQTAGTAQPVTLSATGLPAEATASFSPSPVTPGSSTNLTIKTTPTTASGTYPITVTATQGSVSHAVTYNLTVVGTGTGTIVGVGSKRCVTVPAAPQMQLSDCVGGQAQTWTLASDGTIRAMGQCLTSQNGSSASVTPVQLAACGGSAQQWTYEPSTLAFTLLGQCLDAYGGGTGNGTPLILYPCTQNSNQQWRPSV</sequence>
<dbReference type="InterPro" id="IPR012334">
    <property type="entry name" value="Pectin_lyas_fold"/>
</dbReference>
<gene>
    <name evidence="3" type="ORF">GCM10009838_14940</name>
</gene>
<reference evidence="3 4" key="1">
    <citation type="journal article" date="2019" name="Int. J. Syst. Evol. Microbiol.">
        <title>The Global Catalogue of Microorganisms (GCM) 10K type strain sequencing project: providing services to taxonomists for standard genome sequencing and annotation.</title>
        <authorList>
            <consortium name="The Broad Institute Genomics Platform"/>
            <consortium name="The Broad Institute Genome Sequencing Center for Infectious Disease"/>
            <person name="Wu L."/>
            <person name="Ma J."/>
        </authorList>
    </citation>
    <scope>NUCLEOTIDE SEQUENCE [LARGE SCALE GENOMIC DNA]</scope>
    <source>
        <strain evidence="3 4">JCM 16013</strain>
    </source>
</reference>
<dbReference type="InterPro" id="IPR000772">
    <property type="entry name" value="Ricin_B_lectin"/>
</dbReference>
<dbReference type="InterPro" id="IPR013783">
    <property type="entry name" value="Ig-like_fold"/>
</dbReference>
<dbReference type="EMBL" id="BAAAQM010000006">
    <property type="protein sequence ID" value="GAA1959606.1"/>
    <property type="molecule type" value="Genomic_DNA"/>
</dbReference>
<keyword evidence="4" id="KW-1185">Reference proteome</keyword>
<evidence type="ECO:0000313" key="4">
    <source>
        <dbReference type="Proteomes" id="UP001499854"/>
    </source>
</evidence>
<dbReference type="PROSITE" id="PS50022">
    <property type="entry name" value="FA58C_3"/>
    <property type="match status" value="1"/>
</dbReference>
<dbReference type="Proteomes" id="UP001499854">
    <property type="component" value="Unassembled WGS sequence"/>
</dbReference>
<dbReference type="InterPro" id="IPR035992">
    <property type="entry name" value="Ricin_B-like_lectins"/>
</dbReference>
<dbReference type="SMART" id="SM00458">
    <property type="entry name" value="RICIN"/>
    <property type="match status" value="1"/>
</dbReference>
<dbReference type="Gene3D" id="2.60.120.260">
    <property type="entry name" value="Galactose-binding domain-like"/>
    <property type="match status" value="1"/>
</dbReference>
<dbReference type="InterPro" id="IPR011050">
    <property type="entry name" value="Pectin_lyase_fold/virulence"/>
</dbReference>
<proteinExistence type="predicted"/>
<dbReference type="Pfam" id="PF00652">
    <property type="entry name" value="Ricin_B_lectin"/>
    <property type="match status" value="1"/>
</dbReference>
<dbReference type="SUPFAM" id="SSF50370">
    <property type="entry name" value="Ricin B-like lectins"/>
    <property type="match status" value="1"/>
</dbReference>
<protein>
    <recommendedName>
        <fullName evidence="2">F5/8 type C domain-containing protein</fullName>
    </recommendedName>
</protein>
<dbReference type="InterPro" id="IPR000421">
    <property type="entry name" value="FA58C"/>
</dbReference>
<dbReference type="Gene3D" id="2.60.40.10">
    <property type="entry name" value="Immunoglobulins"/>
    <property type="match status" value="1"/>
</dbReference>
<dbReference type="SMART" id="SM00710">
    <property type="entry name" value="PbH1"/>
    <property type="match status" value="5"/>
</dbReference>
<dbReference type="RefSeq" id="WP_344656188.1">
    <property type="nucleotide sequence ID" value="NZ_BAAAQM010000006.1"/>
</dbReference>
<dbReference type="PROSITE" id="PS50231">
    <property type="entry name" value="RICIN_B_LECTIN"/>
    <property type="match status" value="1"/>
</dbReference>
<dbReference type="Pfam" id="PF00754">
    <property type="entry name" value="F5_F8_type_C"/>
    <property type="match status" value="1"/>
</dbReference>
<dbReference type="SUPFAM" id="SSF49785">
    <property type="entry name" value="Galactose-binding domain-like"/>
    <property type="match status" value="1"/>
</dbReference>
<dbReference type="InterPro" id="IPR006626">
    <property type="entry name" value="PbH1"/>
</dbReference>
<dbReference type="Gene3D" id="2.80.10.50">
    <property type="match status" value="2"/>
</dbReference>
<evidence type="ECO:0000313" key="3">
    <source>
        <dbReference type="EMBL" id="GAA1959606.1"/>
    </source>
</evidence>
<organism evidence="3 4">
    <name type="scientific">Catenulispora subtropica</name>
    <dbReference type="NCBI Taxonomy" id="450798"/>
    <lineage>
        <taxon>Bacteria</taxon>
        <taxon>Bacillati</taxon>
        <taxon>Actinomycetota</taxon>
        <taxon>Actinomycetes</taxon>
        <taxon>Catenulisporales</taxon>
        <taxon>Catenulisporaceae</taxon>
        <taxon>Catenulispora</taxon>
    </lineage>
</organism>
<dbReference type="InterPro" id="IPR008979">
    <property type="entry name" value="Galactose-bd-like_sf"/>
</dbReference>
<feature type="region of interest" description="Disordered" evidence="1">
    <location>
        <begin position="805"/>
        <end position="825"/>
    </location>
</feature>
<name>A0ABN2QWZ8_9ACTN</name>
<dbReference type="Gene3D" id="2.160.20.10">
    <property type="entry name" value="Single-stranded right-handed beta-helix, Pectin lyase-like"/>
    <property type="match status" value="2"/>
</dbReference>
<dbReference type="PANTHER" id="PTHR36453">
    <property type="entry name" value="SECRETED PROTEIN-RELATED"/>
    <property type="match status" value="1"/>
</dbReference>
<dbReference type="PANTHER" id="PTHR36453:SF1">
    <property type="entry name" value="RIGHT HANDED BETA HELIX DOMAIN-CONTAINING PROTEIN"/>
    <property type="match status" value="1"/>
</dbReference>
<evidence type="ECO:0000256" key="1">
    <source>
        <dbReference type="SAM" id="MobiDB-lite"/>
    </source>
</evidence>
<comment type="caution">
    <text evidence="3">The sequence shown here is derived from an EMBL/GenBank/DDBJ whole genome shotgun (WGS) entry which is preliminary data.</text>
</comment>
<dbReference type="SUPFAM" id="SSF51126">
    <property type="entry name" value="Pectin lyase-like"/>
    <property type="match status" value="1"/>
</dbReference>